<feature type="region of interest" description="Disordered" evidence="1">
    <location>
        <begin position="1"/>
        <end position="86"/>
    </location>
</feature>
<dbReference type="AlphaFoldDB" id="A0A084B7K6"/>
<evidence type="ECO:0000313" key="2">
    <source>
        <dbReference type="EMBL" id="KEY73535.1"/>
    </source>
</evidence>
<organism evidence="2 3">
    <name type="scientific">Stachybotrys chartarum (strain CBS 109288 / IBT 7711)</name>
    <name type="common">Toxic black mold</name>
    <name type="synonym">Stilbospora chartarum</name>
    <dbReference type="NCBI Taxonomy" id="1280523"/>
    <lineage>
        <taxon>Eukaryota</taxon>
        <taxon>Fungi</taxon>
        <taxon>Dikarya</taxon>
        <taxon>Ascomycota</taxon>
        <taxon>Pezizomycotina</taxon>
        <taxon>Sordariomycetes</taxon>
        <taxon>Hypocreomycetidae</taxon>
        <taxon>Hypocreales</taxon>
        <taxon>Stachybotryaceae</taxon>
        <taxon>Stachybotrys</taxon>
    </lineage>
</organism>
<feature type="region of interest" description="Disordered" evidence="1">
    <location>
        <begin position="102"/>
        <end position="122"/>
    </location>
</feature>
<accession>A0A084B7K6</accession>
<feature type="compositionally biased region" description="Low complexity" evidence="1">
    <location>
        <begin position="30"/>
        <end position="46"/>
    </location>
</feature>
<gene>
    <name evidence="2" type="ORF">S7711_10749</name>
</gene>
<dbReference type="HOGENOM" id="CLU_1696645_0_0_1"/>
<reference evidence="2 3" key="1">
    <citation type="journal article" date="2014" name="BMC Genomics">
        <title>Comparative genome sequencing reveals chemotype-specific gene clusters in the toxigenic black mold Stachybotrys.</title>
        <authorList>
            <person name="Semeiks J."/>
            <person name="Borek D."/>
            <person name="Otwinowski Z."/>
            <person name="Grishin N.V."/>
        </authorList>
    </citation>
    <scope>NUCLEOTIDE SEQUENCE [LARGE SCALE GENOMIC DNA]</scope>
    <source>
        <strain evidence="3">CBS 109288 / IBT 7711</strain>
    </source>
</reference>
<evidence type="ECO:0000256" key="1">
    <source>
        <dbReference type="SAM" id="MobiDB-lite"/>
    </source>
</evidence>
<sequence>MVARADKAQPMPFGVESVDTVPPIARDVPASRGPSASTRSRASRSGQPPIRARVDGGDPSLGSTDNPQDGASVEAPSRQGTWRGGGWRLSVYPAAIFPRVRRFPTSQQPGSPSTFPMFRRPKPPLISQAVRNSSRLTFAWLLLGQRPTGLSPGSL</sequence>
<name>A0A084B7K6_STACB</name>
<feature type="compositionally biased region" description="Polar residues" evidence="1">
    <location>
        <begin position="104"/>
        <end position="114"/>
    </location>
</feature>
<evidence type="ECO:0000313" key="3">
    <source>
        <dbReference type="Proteomes" id="UP000028045"/>
    </source>
</evidence>
<keyword evidence="3" id="KW-1185">Reference proteome</keyword>
<protein>
    <submittedName>
        <fullName evidence="2">Uncharacterized protein</fullName>
    </submittedName>
</protein>
<dbReference type="Proteomes" id="UP000028045">
    <property type="component" value="Unassembled WGS sequence"/>
</dbReference>
<proteinExistence type="predicted"/>
<dbReference type="EMBL" id="KL647833">
    <property type="protein sequence ID" value="KEY73535.1"/>
    <property type="molecule type" value="Genomic_DNA"/>
</dbReference>